<proteinExistence type="predicted"/>
<reference evidence="2" key="1">
    <citation type="journal article" date="2022" name="Mol. Ecol. Resour.">
        <title>The genomes of chicory, endive, great burdock and yacon provide insights into Asteraceae palaeo-polyploidization history and plant inulin production.</title>
        <authorList>
            <person name="Fan W."/>
            <person name="Wang S."/>
            <person name="Wang H."/>
            <person name="Wang A."/>
            <person name="Jiang F."/>
            <person name="Liu H."/>
            <person name="Zhao H."/>
            <person name="Xu D."/>
            <person name="Zhang Y."/>
        </authorList>
    </citation>
    <scope>NUCLEOTIDE SEQUENCE [LARGE SCALE GENOMIC DNA]</scope>
    <source>
        <strain evidence="2">cv. Yunnan</strain>
    </source>
</reference>
<reference evidence="1 2" key="2">
    <citation type="journal article" date="2022" name="Mol. Ecol. Resour.">
        <title>The genomes of chicory, endive, great burdock and yacon provide insights into Asteraceae paleo-polyploidization history and plant inulin production.</title>
        <authorList>
            <person name="Fan W."/>
            <person name="Wang S."/>
            <person name="Wang H."/>
            <person name="Wang A."/>
            <person name="Jiang F."/>
            <person name="Liu H."/>
            <person name="Zhao H."/>
            <person name="Xu D."/>
            <person name="Zhang Y."/>
        </authorList>
    </citation>
    <scope>NUCLEOTIDE SEQUENCE [LARGE SCALE GENOMIC DNA]</scope>
    <source>
        <strain evidence="2">cv. Yunnan</strain>
        <tissue evidence="1">Leaves</tissue>
    </source>
</reference>
<protein>
    <submittedName>
        <fullName evidence="1">Uncharacterized protein</fullName>
    </submittedName>
</protein>
<evidence type="ECO:0000313" key="2">
    <source>
        <dbReference type="Proteomes" id="UP001056120"/>
    </source>
</evidence>
<accession>A0ACB9ERD8</accession>
<dbReference type="EMBL" id="CM042034">
    <property type="protein sequence ID" value="KAI3761195.1"/>
    <property type="molecule type" value="Genomic_DNA"/>
</dbReference>
<dbReference type="Proteomes" id="UP001056120">
    <property type="component" value="Linkage Group LG17"/>
</dbReference>
<evidence type="ECO:0000313" key="1">
    <source>
        <dbReference type="EMBL" id="KAI3761195.1"/>
    </source>
</evidence>
<comment type="caution">
    <text evidence="1">The sequence shown here is derived from an EMBL/GenBank/DDBJ whole genome shotgun (WGS) entry which is preliminary data.</text>
</comment>
<sequence>MSDNHNFVLKSVNCPYYCQKCGQLGFGKSYSCNKWHKCNLFYHKECEKPKFKVEHPFSKKCVLNFYPSSNTSGKCLCDVCGEGIKGYHYRCKCRFVTRHIHPFCLSYAPTLVALDGLTMNLMKVASTECLCCAKKDVCSEVRGWAYVSSCGDHCYHVVCVMKLVYENWEARKGACDPFRIIRERFPGDMNRKNDQKKKKTDHELRKKLAFTALSVIYNFLTGNLLGLIGDAINHFSDAKKKRLIYT</sequence>
<keyword evidence="2" id="KW-1185">Reference proteome</keyword>
<name>A0ACB9ERD8_9ASTR</name>
<organism evidence="1 2">
    <name type="scientific">Smallanthus sonchifolius</name>
    <dbReference type="NCBI Taxonomy" id="185202"/>
    <lineage>
        <taxon>Eukaryota</taxon>
        <taxon>Viridiplantae</taxon>
        <taxon>Streptophyta</taxon>
        <taxon>Embryophyta</taxon>
        <taxon>Tracheophyta</taxon>
        <taxon>Spermatophyta</taxon>
        <taxon>Magnoliopsida</taxon>
        <taxon>eudicotyledons</taxon>
        <taxon>Gunneridae</taxon>
        <taxon>Pentapetalae</taxon>
        <taxon>asterids</taxon>
        <taxon>campanulids</taxon>
        <taxon>Asterales</taxon>
        <taxon>Asteraceae</taxon>
        <taxon>Asteroideae</taxon>
        <taxon>Heliantheae alliance</taxon>
        <taxon>Millerieae</taxon>
        <taxon>Smallanthus</taxon>
    </lineage>
</organism>
<gene>
    <name evidence="1" type="ORF">L1987_51606</name>
</gene>